<dbReference type="PROSITE" id="PS51163">
    <property type="entry name" value="YRDC"/>
    <property type="match status" value="1"/>
</dbReference>
<keyword evidence="9" id="KW-0732">Signal</keyword>
<dbReference type="PANTHER" id="PTHR17490:SF10">
    <property type="entry name" value="THREONYLCARBAMOYL-AMP SYNTHASE"/>
    <property type="match status" value="1"/>
</dbReference>
<dbReference type="EMBL" id="UYWY01020151">
    <property type="protein sequence ID" value="VDM40670.1"/>
    <property type="molecule type" value="Genomic_DNA"/>
</dbReference>
<keyword evidence="5" id="KW-0963">Cytoplasm</keyword>
<keyword evidence="6" id="KW-0808">Transferase</keyword>
<dbReference type="PANTHER" id="PTHR17490">
    <property type="entry name" value="SUA5"/>
    <property type="match status" value="1"/>
</dbReference>
<feature type="domain" description="YrdC-like" evidence="10">
    <location>
        <begin position="1"/>
        <end position="184"/>
    </location>
</feature>
<evidence type="ECO:0000313" key="13">
    <source>
        <dbReference type="WBParaSite" id="TCNE_0000934901-mRNA-1"/>
    </source>
</evidence>
<gene>
    <name evidence="11" type="ORF">TCNE_LOCUS9349</name>
</gene>
<dbReference type="GO" id="GO:0000049">
    <property type="term" value="F:tRNA binding"/>
    <property type="evidence" value="ECO:0007669"/>
    <property type="project" value="TreeGrafter"/>
</dbReference>
<accession>A0A183ULH9</accession>
<keyword evidence="12" id="KW-1185">Reference proteome</keyword>
<feature type="signal peptide" evidence="9">
    <location>
        <begin position="1"/>
        <end position="27"/>
    </location>
</feature>
<comment type="catalytic activity">
    <reaction evidence="7">
        <text>L-threonine + hydrogencarbonate + ATP = L-threonylcarbamoyladenylate + diphosphate + H2O</text>
        <dbReference type="Rhea" id="RHEA:36407"/>
        <dbReference type="ChEBI" id="CHEBI:15377"/>
        <dbReference type="ChEBI" id="CHEBI:17544"/>
        <dbReference type="ChEBI" id="CHEBI:30616"/>
        <dbReference type="ChEBI" id="CHEBI:33019"/>
        <dbReference type="ChEBI" id="CHEBI:57926"/>
        <dbReference type="ChEBI" id="CHEBI:73682"/>
        <dbReference type="EC" id="2.7.7.87"/>
    </reaction>
</comment>
<dbReference type="GO" id="GO:0005737">
    <property type="term" value="C:cytoplasm"/>
    <property type="evidence" value="ECO:0007669"/>
    <property type="project" value="UniProtKB-SubCell"/>
</dbReference>
<evidence type="ECO:0000313" key="12">
    <source>
        <dbReference type="Proteomes" id="UP000050794"/>
    </source>
</evidence>
<protein>
    <recommendedName>
        <fullName evidence="4">Threonylcarbamoyl-AMP synthase</fullName>
        <ecNumber evidence="3">2.7.7.87</ecNumber>
    </recommendedName>
</protein>
<dbReference type="Proteomes" id="UP000050794">
    <property type="component" value="Unassembled WGS sequence"/>
</dbReference>
<evidence type="ECO:0000256" key="2">
    <source>
        <dbReference type="ARBA" id="ARBA00007663"/>
    </source>
</evidence>
<reference evidence="11 12" key="2">
    <citation type="submission" date="2018-11" db="EMBL/GenBank/DDBJ databases">
        <authorList>
            <consortium name="Pathogen Informatics"/>
        </authorList>
    </citation>
    <scope>NUCLEOTIDE SEQUENCE [LARGE SCALE GENOMIC DNA]</scope>
</reference>
<dbReference type="InterPro" id="IPR050156">
    <property type="entry name" value="TC-AMP_synthase_SUA5"/>
</dbReference>
<feature type="region of interest" description="Disordered" evidence="8">
    <location>
        <begin position="34"/>
        <end position="53"/>
    </location>
</feature>
<evidence type="ECO:0000256" key="4">
    <source>
        <dbReference type="ARBA" id="ARBA00015492"/>
    </source>
</evidence>
<evidence type="ECO:0000256" key="9">
    <source>
        <dbReference type="SAM" id="SignalP"/>
    </source>
</evidence>
<organism evidence="12 13">
    <name type="scientific">Toxocara canis</name>
    <name type="common">Canine roundworm</name>
    <dbReference type="NCBI Taxonomy" id="6265"/>
    <lineage>
        <taxon>Eukaryota</taxon>
        <taxon>Metazoa</taxon>
        <taxon>Ecdysozoa</taxon>
        <taxon>Nematoda</taxon>
        <taxon>Chromadorea</taxon>
        <taxon>Rhabditida</taxon>
        <taxon>Spirurina</taxon>
        <taxon>Ascaridomorpha</taxon>
        <taxon>Ascaridoidea</taxon>
        <taxon>Toxocaridae</taxon>
        <taxon>Toxocara</taxon>
    </lineage>
</organism>
<proteinExistence type="inferred from homology"/>
<evidence type="ECO:0000256" key="5">
    <source>
        <dbReference type="ARBA" id="ARBA00022490"/>
    </source>
</evidence>
<dbReference type="WBParaSite" id="TCNE_0000934901-mRNA-1">
    <property type="protein sequence ID" value="TCNE_0000934901-mRNA-1"/>
    <property type="gene ID" value="TCNE_0000934901"/>
</dbReference>
<evidence type="ECO:0000256" key="7">
    <source>
        <dbReference type="ARBA" id="ARBA00048366"/>
    </source>
</evidence>
<evidence type="ECO:0000256" key="3">
    <source>
        <dbReference type="ARBA" id="ARBA00012584"/>
    </source>
</evidence>
<reference evidence="13" key="1">
    <citation type="submission" date="2016-06" db="UniProtKB">
        <authorList>
            <consortium name="WormBaseParasite"/>
        </authorList>
    </citation>
    <scope>IDENTIFICATION</scope>
</reference>
<dbReference type="Gene3D" id="3.90.870.10">
    <property type="entry name" value="DHBP synthase"/>
    <property type="match status" value="1"/>
</dbReference>
<comment type="subcellular location">
    <subcellularLocation>
        <location evidence="1">Cytoplasm</location>
    </subcellularLocation>
</comment>
<dbReference type="Pfam" id="PF01300">
    <property type="entry name" value="Sua5_yciO_yrdC"/>
    <property type="match status" value="1"/>
</dbReference>
<dbReference type="EC" id="2.7.7.87" evidence="3"/>
<sequence length="184" mass="20057">MLPRQSHAEHSHPFGCLSLLLITRWLGCQWHGGKQPGIEPGSPRTRSGGSTTELLPPTPVWAVVTVDKRTIARLLPGPVTLVFNRSTLLPADFNKEHRTIGIRIPDHDFVRAVSRQLGAVPIVQTSANLSGATENPDFEELWPNVDLIIDGGVLKDPTGEVSRQGSTVVNLCISGTYSIIRDGW</sequence>
<dbReference type="SUPFAM" id="SSF55821">
    <property type="entry name" value="YrdC/RibB"/>
    <property type="match status" value="1"/>
</dbReference>
<dbReference type="GO" id="GO:0006450">
    <property type="term" value="P:regulation of translational fidelity"/>
    <property type="evidence" value="ECO:0007669"/>
    <property type="project" value="TreeGrafter"/>
</dbReference>
<evidence type="ECO:0000313" key="11">
    <source>
        <dbReference type="EMBL" id="VDM40670.1"/>
    </source>
</evidence>
<dbReference type="GO" id="GO:0003725">
    <property type="term" value="F:double-stranded RNA binding"/>
    <property type="evidence" value="ECO:0007669"/>
    <property type="project" value="InterPro"/>
</dbReference>
<evidence type="ECO:0000256" key="1">
    <source>
        <dbReference type="ARBA" id="ARBA00004496"/>
    </source>
</evidence>
<evidence type="ECO:0000256" key="6">
    <source>
        <dbReference type="ARBA" id="ARBA00022679"/>
    </source>
</evidence>
<dbReference type="InterPro" id="IPR017945">
    <property type="entry name" value="DHBP_synth_RibB-like_a/b_dom"/>
</dbReference>
<feature type="compositionally biased region" description="Polar residues" evidence="8">
    <location>
        <begin position="44"/>
        <end position="53"/>
    </location>
</feature>
<dbReference type="AlphaFoldDB" id="A0A183ULH9"/>
<dbReference type="GO" id="GO:0061710">
    <property type="term" value="F:L-threonylcarbamoyladenylate synthase"/>
    <property type="evidence" value="ECO:0007669"/>
    <property type="project" value="UniProtKB-EC"/>
</dbReference>
<comment type="similarity">
    <text evidence="2">Belongs to the SUA5 family.</text>
</comment>
<dbReference type="InterPro" id="IPR006070">
    <property type="entry name" value="Sua5-like_dom"/>
</dbReference>
<name>A0A183ULH9_TOXCA</name>
<feature type="chain" id="PRO_5044553262" description="Threonylcarbamoyl-AMP synthase" evidence="9">
    <location>
        <begin position="28"/>
        <end position="184"/>
    </location>
</feature>
<evidence type="ECO:0000259" key="10">
    <source>
        <dbReference type="PROSITE" id="PS51163"/>
    </source>
</evidence>
<evidence type="ECO:0000256" key="8">
    <source>
        <dbReference type="SAM" id="MobiDB-lite"/>
    </source>
</evidence>